<proteinExistence type="inferred from homology"/>
<dbReference type="GO" id="GO:0005737">
    <property type="term" value="C:cytoplasm"/>
    <property type="evidence" value="ECO:0007669"/>
    <property type="project" value="UniProtKB-SubCell"/>
</dbReference>
<dbReference type="EMBL" id="JADIXZ010000004">
    <property type="protein sequence ID" value="MBK6300633.1"/>
    <property type="molecule type" value="Genomic_DNA"/>
</dbReference>
<protein>
    <recommendedName>
        <fullName evidence="2">Homoserine O-acetyltransferase</fullName>
        <shortName evidence="2">HAT</shortName>
        <ecNumber evidence="2">2.3.1.31</ecNumber>
    </recommendedName>
    <alternativeName>
        <fullName evidence="2">Homoserine transacetylase</fullName>
        <shortName evidence="2">HTA</shortName>
    </alternativeName>
</protein>
<comment type="caution">
    <text evidence="2">Lacks conserved residue(s) required for the propagation of feature annotation.</text>
</comment>
<dbReference type="NCBIfam" id="NF001209">
    <property type="entry name" value="PRK00175.1"/>
    <property type="match status" value="1"/>
</dbReference>
<keyword evidence="2 5" id="KW-0012">Acyltransferase</keyword>
<keyword evidence="2" id="KW-0028">Amino-acid biosynthesis</keyword>
<dbReference type="InterPro" id="IPR029058">
    <property type="entry name" value="AB_hydrolase_fold"/>
</dbReference>
<dbReference type="PANTHER" id="PTHR32268">
    <property type="entry name" value="HOMOSERINE O-ACETYLTRANSFERASE"/>
    <property type="match status" value="1"/>
</dbReference>
<dbReference type="Pfam" id="PF00561">
    <property type="entry name" value="Abhydrolase_1"/>
    <property type="match status" value="1"/>
</dbReference>
<comment type="pathway">
    <text evidence="2">Amino-acid biosynthesis; L-methionine biosynthesis via de novo pathway; O-acetyl-L-homoserine from L-homoserine: step 1/1.</text>
</comment>
<name>A0A935CDA2_9MICO</name>
<comment type="caution">
    <text evidence="5">The sequence shown here is derived from an EMBL/GenBank/DDBJ whole genome shotgun (WGS) entry which is preliminary data.</text>
</comment>
<keyword evidence="2" id="KW-0963">Cytoplasm</keyword>
<evidence type="ECO:0000256" key="1">
    <source>
        <dbReference type="ARBA" id="ARBA00022679"/>
    </source>
</evidence>
<dbReference type="PIRSF" id="PIRSF000443">
    <property type="entry name" value="Homoser_Ac_trans"/>
    <property type="match status" value="1"/>
</dbReference>
<dbReference type="EC" id="2.3.1.31" evidence="2"/>
<dbReference type="NCBIfam" id="TIGR01392">
    <property type="entry name" value="homoserO_Ac_trn"/>
    <property type="match status" value="1"/>
</dbReference>
<evidence type="ECO:0000313" key="5">
    <source>
        <dbReference type="EMBL" id="MBK6300633.1"/>
    </source>
</evidence>
<dbReference type="AlphaFoldDB" id="A0A935CDA2"/>
<dbReference type="PANTHER" id="PTHR32268:SF11">
    <property type="entry name" value="HOMOSERINE O-ACETYLTRANSFERASE"/>
    <property type="match status" value="1"/>
</dbReference>
<evidence type="ECO:0000256" key="2">
    <source>
        <dbReference type="HAMAP-Rule" id="MF_00296"/>
    </source>
</evidence>
<dbReference type="GO" id="GO:0004414">
    <property type="term" value="F:homoserine O-acetyltransferase activity"/>
    <property type="evidence" value="ECO:0007669"/>
    <property type="project" value="UniProtKB-UniRule"/>
</dbReference>
<feature type="active site" description="Nucleophile" evidence="2 3">
    <location>
        <position position="163"/>
    </location>
</feature>
<gene>
    <name evidence="2" type="primary">metXA</name>
    <name evidence="5" type="ORF">IPF40_06125</name>
</gene>
<keyword evidence="1 2" id="KW-0808">Transferase</keyword>
<feature type="active site" evidence="2 3">
    <location>
        <position position="327"/>
    </location>
</feature>
<dbReference type="GO" id="GO:0009092">
    <property type="term" value="P:homoserine metabolic process"/>
    <property type="evidence" value="ECO:0007669"/>
    <property type="project" value="TreeGrafter"/>
</dbReference>
<comment type="similarity">
    <text evidence="2">Belongs to the AB hydrolase superfamily. MetX family.</text>
</comment>
<dbReference type="SUPFAM" id="SSF53474">
    <property type="entry name" value="alpha/beta-Hydrolases"/>
    <property type="match status" value="1"/>
</dbReference>
<organism evidence="5 6">
    <name type="scientific">Candidatus Phosphoribacter hodrii</name>
    <dbReference type="NCBI Taxonomy" id="2953743"/>
    <lineage>
        <taxon>Bacteria</taxon>
        <taxon>Bacillati</taxon>
        <taxon>Actinomycetota</taxon>
        <taxon>Actinomycetes</taxon>
        <taxon>Micrococcales</taxon>
        <taxon>Dermatophilaceae</taxon>
        <taxon>Candidatus Phosphoribacter</taxon>
    </lineage>
</organism>
<dbReference type="InterPro" id="IPR000073">
    <property type="entry name" value="AB_hydrolase_1"/>
</dbReference>
<keyword evidence="2" id="KW-0486">Methionine biosynthesis</keyword>
<feature type="domain" description="AB hydrolase-1" evidence="4">
    <location>
        <begin position="59"/>
        <end position="360"/>
    </location>
</feature>
<evidence type="ECO:0000313" key="6">
    <source>
        <dbReference type="Proteomes" id="UP000718281"/>
    </source>
</evidence>
<comment type="subcellular location">
    <subcellularLocation>
        <location evidence="2">Cytoplasm</location>
    </subcellularLocation>
</comment>
<dbReference type="HAMAP" id="MF_00296">
    <property type="entry name" value="MetX_acyltransf"/>
    <property type="match status" value="1"/>
</dbReference>
<dbReference type="Gene3D" id="3.40.50.1820">
    <property type="entry name" value="alpha/beta hydrolase"/>
    <property type="match status" value="1"/>
</dbReference>
<evidence type="ECO:0000259" key="4">
    <source>
        <dbReference type="Pfam" id="PF00561"/>
    </source>
</evidence>
<accession>A0A935CDA2</accession>
<feature type="binding site" evidence="2">
    <location>
        <position position="357"/>
    </location>
    <ligand>
        <name>substrate</name>
    </ligand>
</feature>
<feature type="binding site" evidence="2">
    <location>
        <position position="233"/>
    </location>
    <ligand>
        <name>substrate</name>
    </ligand>
</feature>
<comment type="function">
    <text evidence="2">Transfers an acetyl group from acetyl-CoA to L-homoserine, forming acetyl-L-homoserine.</text>
</comment>
<sequence>MTVSDDPPFVTGAWRDGDPVGHRAFVDFPELHLERGGVLPSVRVAYETWGTLNPAGSNAILVEHALTGDSHVVGAAGPGHASPGWWEGLVGPGRDIDTDEWFVVAANVIGGCQGSTGPASPAPDGRPWGSRFPFVTIRDQVAAEAALADALGIETWALVIGGSMGGMRVIEWAVTYPDRVAQAVILASTAAATADQIAWAQPQLLAIRSDPDFAGGDYYGHGRGPDVGLGIARRIAQATYRSASELDERFGREPQSEEDPLGGGGRYAVESYLDYHSEKLRRRFDANSYLVLTEAMNSHDVGRDRGGVAAALARVTAHVIAVGVDSDRLYPVAQSAQIARGVRRSDLRTIHSPCGHDGFLIEVDQVGALVRDALRGVEGTQGRHDSAAIR</sequence>
<comment type="subunit">
    <text evidence="2">Homodimer.</text>
</comment>
<dbReference type="GO" id="GO:0009086">
    <property type="term" value="P:methionine biosynthetic process"/>
    <property type="evidence" value="ECO:0007669"/>
    <property type="project" value="UniProtKB-UniRule"/>
</dbReference>
<reference evidence="5 6" key="1">
    <citation type="submission" date="2020-10" db="EMBL/GenBank/DDBJ databases">
        <title>Connecting structure to function with the recovery of over 1000 high-quality activated sludge metagenome-assembled genomes encoding full-length rRNA genes using long-read sequencing.</title>
        <authorList>
            <person name="Singleton C.M."/>
            <person name="Petriglieri F."/>
            <person name="Kristensen J.M."/>
            <person name="Kirkegaard R.H."/>
            <person name="Michaelsen T.Y."/>
            <person name="Andersen M.H."/>
            <person name="Karst S.M."/>
            <person name="Dueholm M.S."/>
            <person name="Nielsen P.H."/>
            <person name="Albertsen M."/>
        </authorList>
    </citation>
    <scope>NUCLEOTIDE SEQUENCE [LARGE SCALE GENOMIC DNA]</scope>
    <source>
        <strain evidence="5">AalE_18-Q3-R2-46_BAT3C.188</strain>
    </source>
</reference>
<evidence type="ECO:0000256" key="3">
    <source>
        <dbReference type="PIRSR" id="PIRSR000443-1"/>
    </source>
</evidence>
<comment type="catalytic activity">
    <reaction evidence="2">
        <text>L-homoserine + acetyl-CoA = O-acetyl-L-homoserine + CoA</text>
        <dbReference type="Rhea" id="RHEA:13701"/>
        <dbReference type="ChEBI" id="CHEBI:57287"/>
        <dbReference type="ChEBI" id="CHEBI:57288"/>
        <dbReference type="ChEBI" id="CHEBI:57476"/>
        <dbReference type="ChEBI" id="CHEBI:57716"/>
        <dbReference type="EC" id="2.3.1.31"/>
    </reaction>
</comment>
<dbReference type="Proteomes" id="UP000718281">
    <property type="component" value="Unassembled WGS sequence"/>
</dbReference>
<dbReference type="InterPro" id="IPR008220">
    <property type="entry name" value="HAT_MetX-like"/>
</dbReference>
<feature type="active site" evidence="2 3">
    <location>
        <position position="356"/>
    </location>
</feature>